<evidence type="ECO:0000256" key="5">
    <source>
        <dbReference type="ARBA" id="ARBA00023251"/>
    </source>
</evidence>
<feature type="domain" description="ABC-2 type transporter transmembrane" evidence="7">
    <location>
        <begin position="12"/>
        <end position="213"/>
    </location>
</feature>
<name>A0ABW8HLE9_9ACTN</name>
<dbReference type="RefSeq" id="WP_350892285.1">
    <property type="nucleotide sequence ID" value="NZ_JBEOTR010000037.1"/>
</dbReference>
<comment type="subcellular location">
    <subcellularLocation>
        <location evidence="1">Membrane</location>
        <topology evidence="1">Multi-pass membrane protein</topology>
    </subcellularLocation>
</comment>
<evidence type="ECO:0000256" key="6">
    <source>
        <dbReference type="SAM" id="Phobius"/>
    </source>
</evidence>
<proteinExistence type="predicted"/>
<feature type="transmembrane region" description="Helical" evidence="6">
    <location>
        <begin position="173"/>
        <end position="191"/>
    </location>
</feature>
<dbReference type="InterPro" id="IPR013525">
    <property type="entry name" value="ABC2_TM"/>
</dbReference>
<accession>A0ABW8HLE9</accession>
<evidence type="ECO:0000313" key="8">
    <source>
        <dbReference type="EMBL" id="MFJ6041418.1"/>
    </source>
</evidence>
<keyword evidence="3 6" id="KW-1133">Transmembrane helix</keyword>
<evidence type="ECO:0000256" key="1">
    <source>
        <dbReference type="ARBA" id="ARBA00004141"/>
    </source>
</evidence>
<keyword evidence="4 6" id="KW-0472">Membrane</keyword>
<dbReference type="PIRSF" id="PIRSF006648">
    <property type="entry name" value="DrrB"/>
    <property type="match status" value="1"/>
</dbReference>
<evidence type="ECO:0000313" key="9">
    <source>
        <dbReference type="Proteomes" id="UP001617907"/>
    </source>
</evidence>
<evidence type="ECO:0000259" key="7">
    <source>
        <dbReference type="Pfam" id="PF01061"/>
    </source>
</evidence>
<feature type="transmembrane region" description="Helical" evidence="6">
    <location>
        <begin position="136"/>
        <end position="161"/>
    </location>
</feature>
<dbReference type="Proteomes" id="UP001617907">
    <property type="component" value="Unassembled WGS sequence"/>
</dbReference>
<dbReference type="PANTHER" id="PTHR43229">
    <property type="entry name" value="NODULATION PROTEIN J"/>
    <property type="match status" value="1"/>
</dbReference>
<gene>
    <name evidence="8" type="ORF">ACIQFM_34855</name>
</gene>
<protein>
    <submittedName>
        <fullName evidence="8">ABC transporter permease</fullName>
    </submittedName>
</protein>
<feature type="transmembrane region" description="Helical" evidence="6">
    <location>
        <begin position="29"/>
        <end position="48"/>
    </location>
</feature>
<keyword evidence="2 6" id="KW-0812">Transmembrane</keyword>
<feature type="transmembrane region" description="Helical" evidence="6">
    <location>
        <begin position="219"/>
        <end position="245"/>
    </location>
</feature>
<evidence type="ECO:0000256" key="3">
    <source>
        <dbReference type="ARBA" id="ARBA00022989"/>
    </source>
</evidence>
<sequence length="254" mass="26498">MMRDEETVIRVSALVRHNMTLLLREPGPLISRLVMPLGFALLMRPLYVAAHGESSGNIQVVTGGLVVFSLLALSIVGNAVFSERVWRTWNRLRASSARPLEILVGKSVPVFGALVCQQVLVLLFGVTLLGMPVAEPVLLCTAVLCWSLALLGLGAALGVVARSLEQMSATYDIGGILLSGLAGAVVPLSMMPEWVRPLAPFSPGHWALQAFNGALTGDAAATVGACGVLLVVAAAGTAVICARLLGGEGRAARL</sequence>
<feature type="transmembrane region" description="Helical" evidence="6">
    <location>
        <begin position="60"/>
        <end position="81"/>
    </location>
</feature>
<dbReference type="Pfam" id="PF01061">
    <property type="entry name" value="ABC2_membrane"/>
    <property type="match status" value="1"/>
</dbReference>
<evidence type="ECO:0000256" key="2">
    <source>
        <dbReference type="ARBA" id="ARBA00022692"/>
    </source>
</evidence>
<comment type="caution">
    <text evidence="8">The sequence shown here is derived from an EMBL/GenBank/DDBJ whole genome shotgun (WGS) entry which is preliminary data.</text>
</comment>
<dbReference type="EMBL" id="JBIVPC010000028">
    <property type="protein sequence ID" value="MFJ6041418.1"/>
    <property type="molecule type" value="Genomic_DNA"/>
</dbReference>
<dbReference type="InterPro" id="IPR051784">
    <property type="entry name" value="Nod_factor_ABC_transporter"/>
</dbReference>
<dbReference type="PANTHER" id="PTHR43229:SF6">
    <property type="entry name" value="ABC-TYPE MULTIDRUG TRANSPORT SYSTEM, PERMEASE COMPONENT"/>
    <property type="match status" value="1"/>
</dbReference>
<feature type="transmembrane region" description="Helical" evidence="6">
    <location>
        <begin position="102"/>
        <end position="130"/>
    </location>
</feature>
<keyword evidence="9" id="KW-1185">Reference proteome</keyword>
<keyword evidence="5" id="KW-0046">Antibiotic resistance</keyword>
<evidence type="ECO:0000256" key="4">
    <source>
        <dbReference type="ARBA" id="ARBA00023136"/>
    </source>
</evidence>
<organism evidence="8 9">
    <name type="scientific">Streptomyces ardesiacus</name>
    <dbReference type="NCBI Taxonomy" id="285564"/>
    <lineage>
        <taxon>Bacteria</taxon>
        <taxon>Bacillati</taxon>
        <taxon>Actinomycetota</taxon>
        <taxon>Actinomycetes</taxon>
        <taxon>Kitasatosporales</taxon>
        <taxon>Streptomycetaceae</taxon>
        <taxon>Streptomyces</taxon>
    </lineage>
</organism>
<reference evidence="8 9" key="1">
    <citation type="submission" date="2024-10" db="EMBL/GenBank/DDBJ databases">
        <title>The Natural Products Discovery Center: Release of the First 8490 Sequenced Strains for Exploring Actinobacteria Biosynthetic Diversity.</title>
        <authorList>
            <person name="Kalkreuter E."/>
            <person name="Kautsar S.A."/>
            <person name="Yang D."/>
            <person name="Bader C.D."/>
            <person name="Teijaro C.N."/>
            <person name="Fluegel L."/>
            <person name="Davis C.M."/>
            <person name="Simpson J.R."/>
            <person name="Lauterbach L."/>
            <person name="Steele A.D."/>
            <person name="Gui C."/>
            <person name="Meng S."/>
            <person name="Li G."/>
            <person name="Viehrig K."/>
            <person name="Ye F."/>
            <person name="Su P."/>
            <person name="Kiefer A.F."/>
            <person name="Nichols A."/>
            <person name="Cepeda A.J."/>
            <person name="Yan W."/>
            <person name="Fan B."/>
            <person name="Jiang Y."/>
            <person name="Adhikari A."/>
            <person name="Zheng C.-J."/>
            <person name="Schuster L."/>
            <person name="Cowan T.M."/>
            <person name="Smanski M.J."/>
            <person name="Chevrette M.G."/>
            <person name="De Carvalho L.P.S."/>
            <person name="Shen B."/>
        </authorList>
    </citation>
    <scope>NUCLEOTIDE SEQUENCE [LARGE SCALE GENOMIC DNA]</scope>
    <source>
        <strain evidence="8 9">NPDC093086</strain>
    </source>
</reference>
<dbReference type="InterPro" id="IPR000412">
    <property type="entry name" value="ABC_2_transport"/>
</dbReference>